<evidence type="ECO:0000256" key="7">
    <source>
        <dbReference type="RuleBase" id="RU000488"/>
    </source>
</evidence>
<evidence type="ECO:0000313" key="10">
    <source>
        <dbReference type="Proteomes" id="UP000603453"/>
    </source>
</evidence>
<dbReference type="InterPro" id="IPR018108">
    <property type="entry name" value="MCP_transmembrane"/>
</dbReference>
<feature type="region of interest" description="Disordered" evidence="8">
    <location>
        <begin position="108"/>
        <end position="151"/>
    </location>
</feature>
<accession>A0A8H7VCR8</accession>
<dbReference type="Proteomes" id="UP000603453">
    <property type="component" value="Unassembled WGS sequence"/>
</dbReference>
<sequence>MSTDHRHPFAAFPATAGNGGNGLRPYYAPGLSNGNYTTVAPDAQSITSPYYANEYDDLIDSKAAARELINFTVLKYLTTAVSSPFEVSKTLLQVQYMPREDAEVTSVARTSTTIDSDNEEEQYNEYSEDEEEDDFYGEEGSRRRRRYSAGSDPLNTGTLDIEDPLFKKKVPVDSNGYIVRTSVYDESTRPPHQIKPIDGGVWQGIGKLMKQPHEGWRSLFKGQYTNWIYEISHLFLQPTLEGSLNDMFDLYDDTIPLVHLDHVGPNLATLVASNLIVGFILSPLELIRTRMQVQSASPLQRKYKGPFHALKTIIQEEGGIKGLYFSHNLLPTILFHTITPLLQNTTPLIIDRILRISANESPFLYSFAELALNTMEVVITLPLDTIRKRLQCQIRTRTPGNKRFETVVATRPVPYTGIANAAYCIIKEEGGRPKKKGGKKTGAYQKKSILTDWSLRGLYHGFNMQCTSNVVLFFLHAINGIEGNIA</sequence>
<comment type="subcellular location">
    <subcellularLocation>
        <location evidence="1">Membrane</location>
        <topology evidence="1">Multi-pass membrane protein</topology>
    </subcellularLocation>
</comment>
<dbReference type="AlphaFoldDB" id="A0A8H7VCR8"/>
<evidence type="ECO:0000256" key="2">
    <source>
        <dbReference type="ARBA" id="ARBA00022692"/>
    </source>
</evidence>
<keyword evidence="4" id="KW-1133">Transmembrane helix</keyword>
<evidence type="ECO:0000256" key="8">
    <source>
        <dbReference type="SAM" id="MobiDB-lite"/>
    </source>
</evidence>
<proteinExistence type="inferred from homology"/>
<dbReference type="EMBL" id="JAEPRD010000002">
    <property type="protein sequence ID" value="KAG2214012.1"/>
    <property type="molecule type" value="Genomic_DNA"/>
</dbReference>
<comment type="similarity">
    <text evidence="7">Belongs to the mitochondrial carrier (TC 2.A.29) family.</text>
</comment>
<comment type="caution">
    <text evidence="9">The sequence shown here is derived from an EMBL/GenBank/DDBJ whole genome shotgun (WGS) entry which is preliminary data.</text>
</comment>
<feature type="repeat" description="Solcar" evidence="6">
    <location>
        <begin position="360"/>
        <end position="462"/>
    </location>
</feature>
<keyword evidence="2 6" id="KW-0812">Transmembrane</keyword>
<protein>
    <recommendedName>
        <fullName evidence="11">Mitochondrial carrier</fullName>
    </recommendedName>
</protein>
<organism evidence="9 10">
    <name type="scientific">Mucor saturninus</name>
    <dbReference type="NCBI Taxonomy" id="64648"/>
    <lineage>
        <taxon>Eukaryota</taxon>
        <taxon>Fungi</taxon>
        <taxon>Fungi incertae sedis</taxon>
        <taxon>Mucoromycota</taxon>
        <taxon>Mucoromycotina</taxon>
        <taxon>Mucoromycetes</taxon>
        <taxon>Mucorales</taxon>
        <taxon>Mucorineae</taxon>
        <taxon>Mucoraceae</taxon>
        <taxon>Mucor</taxon>
    </lineage>
</organism>
<keyword evidence="3" id="KW-0677">Repeat</keyword>
<keyword evidence="10" id="KW-1185">Reference proteome</keyword>
<dbReference type="InterPro" id="IPR023395">
    <property type="entry name" value="MCP_dom_sf"/>
</dbReference>
<dbReference type="PANTHER" id="PTHR24089">
    <property type="entry name" value="SOLUTE CARRIER FAMILY 25"/>
    <property type="match status" value="1"/>
</dbReference>
<evidence type="ECO:0000256" key="5">
    <source>
        <dbReference type="ARBA" id="ARBA00023136"/>
    </source>
</evidence>
<dbReference type="Pfam" id="PF00153">
    <property type="entry name" value="Mito_carr"/>
    <property type="match status" value="1"/>
</dbReference>
<gene>
    <name evidence="9" type="ORF">INT47_001283</name>
</gene>
<dbReference type="PROSITE" id="PS50920">
    <property type="entry name" value="SOLCAR"/>
    <property type="match status" value="1"/>
</dbReference>
<dbReference type="GO" id="GO:0016020">
    <property type="term" value="C:membrane"/>
    <property type="evidence" value="ECO:0007669"/>
    <property type="project" value="UniProtKB-SubCell"/>
</dbReference>
<evidence type="ECO:0000313" key="9">
    <source>
        <dbReference type="EMBL" id="KAG2214012.1"/>
    </source>
</evidence>
<name>A0A8H7VCR8_9FUNG</name>
<evidence type="ECO:0000256" key="1">
    <source>
        <dbReference type="ARBA" id="ARBA00004141"/>
    </source>
</evidence>
<dbReference type="SUPFAM" id="SSF103506">
    <property type="entry name" value="Mitochondrial carrier"/>
    <property type="match status" value="1"/>
</dbReference>
<evidence type="ECO:0000256" key="3">
    <source>
        <dbReference type="ARBA" id="ARBA00022737"/>
    </source>
</evidence>
<dbReference type="OrthoDB" id="77989at2759"/>
<evidence type="ECO:0000256" key="4">
    <source>
        <dbReference type="ARBA" id="ARBA00022989"/>
    </source>
</evidence>
<dbReference type="Gene3D" id="1.50.40.10">
    <property type="entry name" value="Mitochondrial carrier domain"/>
    <property type="match status" value="1"/>
</dbReference>
<evidence type="ECO:0000256" key="6">
    <source>
        <dbReference type="PROSITE-ProRule" id="PRU00282"/>
    </source>
</evidence>
<keyword evidence="5 6" id="KW-0472">Membrane</keyword>
<evidence type="ECO:0008006" key="11">
    <source>
        <dbReference type="Google" id="ProtNLM"/>
    </source>
</evidence>
<keyword evidence="7" id="KW-0813">Transport</keyword>
<reference evidence="9" key="1">
    <citation type="submission" date="2020-12" db="EMBL/GenBank/DDBJ databases">
        <title>Metabolic potential, ecology and presence of endohyphal bacteria is reflected in genomic diversity of Mucoromycotina.</title>
        <authorList>
            <person name="Muszewska A."/>
            <person name="Okrasinska A."/>
            <person name="Steczkiewicz K."/>
            <person name="Drgas O."/>
            <person name="Orlowska M."/>
            <person name="Perlinska-Lenart U."/>
            <person name="Aleksandrzak-Piekarczyk T."/>
            <person name="Szatraj K."/>
            <person name="Zielenkiewicz U."/>
            <person name="Pilsyk S."/>
            <person name="Malc E."/>
            <person name="Mieczkowski P."/>
            <person name="Kruszewska J.S."/>
            <person name="Biernat P."/>
            <person name="Pawlowska J."/>
        </authorList>
    </citation>
    <scope>NUCLEOTIDE SEQUENCE</scope>
    <source>
        <strain evidence="9">WA0000017839</strain>
    </source>
</reference>
<feature type="compositionally biased region" description="Acidic residues" evidence="8">
    <location>
        <begin position="116"/>
        <end position="137"/>
    </location>
</feature>